<protein>
    <submittedName>
        <fullName evidence="1">Uncharacterized protein</fullName>
    </submittedName>
</protein>
<name>A0A7S3C1L8_9EUKA</name>
<gene>
    <name evidence="1" type="ORF">HERI1096_LOCUS38993</name>
</gene>
<sequence>MMDDNTVIVIGDRVIGQPPVVVCSVPQAEQLADEQPVKVEPVAQGVPYEGIVQPIITSEHVQVAPVARAQKRTVEHTSLTRKTRPRRTVSVGFEIGSRVGAKGIQDRRQKWFFSTIKQRVSGGWLIAFDDGDEEARPEYSMKLEMDTEQRAMEFVCTHQQVAEMAAAEEQDAATIVAAEAEPVASSAAIDPIERTASMAAVAEDHHAATVAAAAAEPGDATAAIERASSLPKHIREKFEYMEKAPAGPKDVATLAQEALRAKLQTTPDGRPRAVFRAGCHAQCLTQVLGGVGTHDFRVANEDHILRDGHVLIRKGEFYLWGLADWNPWAPSFAGDTGMYMFWDLAAELKKTGQKSFHLFRHCTDNKLKMPPSAWHGKDAAKKALYLGMYTVDDECTQEMHYNDLAPVYTATQELLCEHDLKKGLGKSIEQIRQHHERKNESFTMQCVVPVGYDEKLYDELVRARANNGVVATDVDELGRL</sequence>
<reference evidence="1" key="1">
    <citation type="submission" date="2021-01" db="EMBL/GenBank/DDBJ databases">
        <authorList>
            <person name="Corre E."/>
            <person name="Pelletier E."/>
            <person name="Niang G."/>
            <person name="Scheremetjew M."/>
            <person name="Finn R."/>
            <person name="Kale V."/>
            <person name="Holt S."/>
            <person name="Cochrane G."/>
            <person name="Meng A."/>
            <person name="Brown T."/>
            <person name="Cohen L."/>
        </authorList>
    </citation>
    <scope>NUCLEOTIDE SEQUENCE</scope>
    <source>
        <strain evidence="1">CCMP281</strain>
    </source>
</reference>
<evidence type="ECO:0000313" key="1">
    <source>
        <dbReference type="EMBL" id="CAE0151533.1"/>
    </source>
</evidence>
<organism evidence="1">
    <name type="scientific">Haptolina ericina</name>
    <dbReference type="NCBI Taxonomy" id="156174"/>
    <lineage>
        <taxon>Eukaryota</taxon>
        <taxon>Haptista</taxon>
        <taxon>Haptophyta</taxon>
        <taxon>Prymnesiophyceae</taxon>
        <taxon>Prymnesiales</taxon>
        <taxon>Prymnesiaceae</taxon>
        <taxon>Haptolina</taxon>
    </lineage>
</organism>
<dbReference type="EMBL" id="HBHX01070591">
    <property type="protein sequence ID" value="CAE0151533.1"/>
    <property type="molecule type" value="Transcribed_RNA"/>
</dbReference>
<accession>A0A7S3C1L8</accession>
<dbReference type="AlphaFoldDB" id="A0A7S3C1L8"/>
<proteinExistence type="predicted"/>